<proteinExistence type="predicted"/>
<keyword evidence="1" id="KW-0812">Transmembrane</keyword>
<keyword evidence="3" id="KW-1185">Reference proteome</keyword>
<sequence length="52" mass="5439">MAEFPAGSHETTPRGQGAAGFGAGPILWRGWLVGLVISLACWALLAWVLGFV</sequence>
<dbReference type="RefSeq" id="WP_267222459.1">
    <property type="nucleotide sequence ID" value="NZ_JAPCWC010000015.1"/>
</dbReference>
<keyword evidence="1" id="KW-1133">Transmembrane helix</keyword>
<evidence type="ECO:0000313" key="3">
    <source>
        <dbReference type="Proteomes" id="UP001589858"/>
    </source>
</evidence>
<name>A0ABV6S8A0_9SPHN</name>
<keyword evidence="1" id="KW-0472">Membrane</keyword>
<dbReference type="Proteomes" id="UP001589858">
    <property type="component" value="Unassembled WGS sequence"/>
</dbReference>
<accession>A0ABV6S8A0</accession>
<evidence type="ECO:0000256" key="1">
    <source>
        <dbReference type="SAM" id="Phobius"/>
    </source>
</evidence>
<dbReference type="EMBL" id="JBHLTM010000050">
    <property type="protein sequence ID" value="MFC0685476.1"/>
    <property type="molecule type" value="Genomic_DNA"/>
</dbReference>
<reference evidence="2 3" key="1">
    <citation type="submission" date="2024-09" db="EMBL/GenBank/DDBJ databases">
        <authorList>
            <person name="Sun Q."/>
            <person name="Mori K."/>
        </authorList>
    </citation>
    <scope>NUCLEOTIDE SEQUENCE [LARGE SCALE GENOMIC DNA]</scope>
    <source>
        <strain evidence="2 3">CICC 11035S</strain>
    </source>
</reference>
<evidence type="ECO:0000313" key="2">
    <source>
        <dbReference type="EMBL" id="MFC0685476.1"/>
    </source>
</evidence>
<organism evidence="2 3">
    <name type="scientific">Novosphingobium clariflavum</name>
    <dbReference type="NCBI Taxonomy" id="2029884"/>
    <lineage>
        <taxon>Bacteria</taxon>
        <taxon>Pseudomonadati</taxon>
        <taxon>Pseudomonadota</taxon>
        <taxon>Alphaproteobacteria</taxon>
        <taxon>Sphingomonadales</taxon>
        <taxon>Sphingomonadaceae</taxon>
        <taxon>Novosphingobium</taxon>
    </lineage>
</organism>
<comment type="caution">
    <text evidence="2">The sequence shown here is derived from an EMBL/GenBank/DDBJ whole genome shotgun (WGS) entry which is preliminary data.</text>
</comment>
<gene>
    <name evidence="2" type="ORF">ACFFF8_12790</name>
</gene>
<protein>
    <submittedName>
        <fullName evidence="2">Uncharacterized protein</fullName>
    </submittedName>
</protein>
<feature type="transmembrane region" description="Helical" evidence="1">
    <location>
        <begin position="31"/>
        <end position="51"/>
    </location>
</feature>